<evidence type="ECO:0000313" key="1">
    <source>
        <dbReference type="EMBL" id="ESL05165.1"/>
    </source>
</evidence>
<gene>
    <name evidence="1" type="ORF">TRSC58_07209</name>
</gene>
<keyword evidence="2" id="KW-1185">Reference proteome</keyword>
<reference evidence="1 2" key="1">
    <citation type="submission" date="2013-07" db="EMBL/GenBank/DDBJ databases">
        <authorList>
            <person name="Stoco P.H."/>
            <person name="Wagner G."/>
            <person name="Gerber A."/>
            <person name="Zaha A."/>
            <person name="Thompson C."/>
            <person name="Bartholomeu D.C."/>
            <person name="Luckemeyer D.D."/>
            <person name="Bahia D."/>
            <person name="Loreto E."/>
            <person name="Prestes E.B."/>
            <person name="Lima F.M."/>
            <person name="Rodrigues-Luiz G."/>
            <person name="Vallejo G.A."/>
            <person name="Filho J.F."/>
            <person name="Monteiro K.M."/>
            <person name="Tyler K.M."/>
            <person name="de Almeida L.G."/>
            <person name="Ortiz M.F."/>
            <person name="Siervo M.A."/>
            <person name="de Moraes M.H."/>
            <person name="Cunha O.L."/>
            <person name="Mendonca-Neto R."/>
            <person name="Silva R."/>
            <person name="Teixeira S.M."/>
            <person name="Murta S.M."/>
            <person name="Sincero T.C."/>
            <person name="Mendes T.A."/>
            <person name="Urmenyi T.P."/>
            <person name="Silva V.G."/>
            <person name="da Rocha W.D."/>
            <person name="Andersson B."/>
            <person name="Romanha A.J."/>
            <person name="Steindel M."/>
            <person name="de Vasconcelos A.T."/>
            <person name="Grisard E.C."/>
        </authorList>
    </citation>
    <scope>NUCLEOTIDE SEQUENCE [LARGE SCALE GENOMIC DNA]</scope>
    <source>
        <strain evidence="1 2">SC58</strain>
    </source>
</reference>
<protein>
    <submittedName>
        <fullName evidence="1">Uncharacterized protein</fullName>
    </submittedName>
</protein>
<name>A0A061ITA0_TRYRA</name>
<dbReference type="EMBL" id="AUPL01007214">
    <property type="protein sequence ID" value="ESL05165.1"/>
    <property type="molecule type" value="Genomic_DNA"/>
</dbReference>
<accession>A0A061ITA0</accession>
<dbReference type="VEuPathDB" id="TriTrypDB:TRSC58_07209"/>
<comment type="caution">
    <text evidence="1">The sequence shown here is derived from an EMBL/GenBank/DDBJ whole genome shotgun (WGS) entry which is preliminary data.</text>
</comment>
<evidence type="ECO:0000313" key="2">
    <source>
        <dbReference type="Proteomes" id="UP000031737"/>
    </source>
</evidence>
<dbReference type="OrthoDB" id="252269at2759"/>
<sequence length="583" mass="64851">MRFKATAHPLASSHHHFCRPGLLCLRCLFFRISLFAAYHKQHRALVAKNNLAFMKEGGNIHVDAAFIRLPHRFLPNLFASNFERLPAALRNVERAFCESLQQGDVPRPPNAPEVVYYATQKAFVSILSMLLLLQLRRDNSGKESSAETHPHTSVYKLLRDKYGALYDVKMSRFTTSLVLYRVEPNLNANGGGRQRQPALFLGSHDTKTSDTFEAPGDFTTLGRKSLSRAIGVLGFESLVAPTPASPADDLTNNDDDTVLLTELSDEECHPMTSRGVGPCPLASSTPRLYHPFPWLTLLGQPLLARDEYDAESLGNHEMVAEGGQLVRRHIAVSYSTVCLSERKSYYSFSYGRVAMSLIYGIVKRQAGKGSAIMNYLSRLLRSAGTRAEGASPFADGILNVYGTASEPLYHLFYQSRRQLRFRLGMLLPSLLKGGEDTTSPTGADVKAEEKFPQQLSEAGKQLIDLVAKQTAEPSSYESGDGKPPARVYLKINLELDSFDGAGRCMWVSVYPIKNEPETKGYGEAVGTRANPHQRFDLACSVWSRFPQHTLLVRYRPEHDEYVFAWSEAEKLAPVDAEVAPTEQ</sequence>
<dbReference type="AlphaFoldDB" id="A0A061ITA0"/>
<organism evidence="1 2">
    <name type="scientific">Trypanosoma rangeli SC58</name>
    <dbReference type="NCBI Taxonomy" id="429131"/>
    <lineage>
        <taxon>Eukaryota</taxon>
        <taxon>Discoba</taxon>
        <taxon>Euglenozoa</taxon>
        <taxon>Kinetoplastea</taxon>
        <taxon>Metakinetoplastina</taxon>
        <taxon>Trypanosomatida</taxon>
        <taxon>Trypanosomatidae</taxon>
        <taxon>Trypanosoma</taxon>
        <taxon>Herpetosoma</taxon>
    </lineage>
</organism>
<proteinExistence type="predicted"/>
<dbReference type="Proteomes" id="UP000031737">
    <property type="component" value="Unassembled WGS sequence"/>
</dbReference>